<feature type="domain" description="RING-CH-type" evidence="24">
    <location>
        <begin position="23"/>
        <end position="92"/>
    </location>
</feature>
<evidence type="ECO:0000256" key="14">
    <source>
        <dbReference type="ARBA" id="ARBA00023128"/>
    </source>
</evidence>
<feature type="domain" description="RING-type" evidence="23">
    <location>
        <begin position="31"/>
        <end position="86"/>
    </location>
</feature>
<evidence type="ECO:0000256" key="20">
    <source>
        <dbReference type="PROSITE-ProRule" id="PRU00175"/>
    </source>
</evidence>
<keyword evidence="6" id="KW-0808">Transferase</keyword>
<dbReference type="CDD" id="cd16701">
    <property type="entry name" value="RING_CH-C4HC3_MARCH5"/>
    <property type="match status" value="1"/>
</dbReference>
<dbReference type="InterPro" id="IPR013083">
    <property type="entry name" value="Znf_RING/FYVE/PHD"/>
</dbReference>
<dbReference type="GO" id="GO:0061630">
    <property type="term" value="F:ubiquitin protein ligase activity"/>
    <property type="evidence" value="ECO:0007669"/>
    <property type="project" value="UniProtKB-EC"/>
</dbReference>
<keyword evidence="12" id="KW-0862">Zinc</keyword>
<evidence type="ECO:0000313" key="25">
    <source>
        <dbReference type="EMBL" id="CAD7428795.1"/>
    </source>
</evidence>
<feature type="transmembrane region" description="Helical" evidence="22">
    <location>
        <begin position="225"/>
        <end position="244"/>
    </location>
</feature>
<keyword evidence="13 22" id="KW-1133">Transmembrane helix</keyword>
<dbReference type="AlphaFoldDB" id="A0A7R9E9Z1"/>
<evidence type="ECO:0000256" key="8">
    <source>
        <dbReference type="ARBA" id="ARBA00022723"/>
    </source>
</evidence>
<dbReference type="GO" id="GO:0005741">
    <property type="term" value="C:mitochondrial outer membrane"/>
    <property type="evidence" value="ECO:0007669"/>
    <property type="project" value="UniProtKB-SubCell"/>
</dbReference>
<evidence type="ECO:0000256" key="9">
    <source>
        <dbReference type="ARBA" id="ARBA00022771"/>
    </source>
</evidence>
<keyword evidence="15 22" id="KW-0472">Membrane</keyword>
<dbReference type="FunFam" id="3.30.40.10:FF:000262">
    <property type="entry name" value="E3 ubiquitin-protein ligase MARCH5"/>
    <property type="match status" value="1"/>
</dbReference>
<feature type="region of interest" description="Disordered" evidence="21">
    <location>
        <begin position="1"/>
        <end position="25"/>
    </location>
</feature>
<evidence type="ECO:0000256" key="21">
    <source>
        <dbReference type="SAM" id="MobiDB-lite"/>
    </source>
</evidence>
<dbReference type="EC" id="2.3.2.27" evidence="5"/>
<evidence type="ECO:0000256" key="13">
    <source>
        <dbReference type="ARBA" id="ARBA00022989"/>
    </source>
</evidence>
<dbReference type="SMART" id="SM00744">
    <property type="entry name" value="RINGv"/>
    <property type="match status" value="1"/>
</dbReference>
<evidence type="ECO:0000256" key="19">
    <source>
        <dbReference type="ARBA" id="ARBA00043231"/>
    </source>
</evidence>
<keyword evidence="14" id="KW-0496">Mitochondrion</keyword>
<evidence type="ECO:0000256" key="18">
    <source>
        <dbReference type="ARBA" id="ARBA00043185"/>
    </source>
</evidence>
<evidence type="ECO:0000256" key="3">
    <source>
        <dbReference type="ARBA" id="ARBA00004294"/>
    </source>
</evidence>
<comment type="subcellular location">
    <subcellularLocation>
        <location evidence="2">Mitochondrion membrane</location>
        <topology evidence="2">Multi-pass membrane protein</topology>
    </subcellularLocation>
    <subcellularLocation>
        <location evidence="3">Mitochondrion outer membrane</location>
    </subcellularLocation>
</comment>
<evidence type="ECO:0000256" key="17">
    <source>
        <dbReference type="ARBA" id="ARBA00043044"/>
    </source>
</evidence>
<dbReference type="EMBL" id="OB793867">
    <property type="protein sequence ID" value="CAD7428795.1"/>
    <property type="molecule type" value="Genomic_DNA"/>
</dbReference>
<organism evidence="25">
    <name type="scientific">Timema monikensis</name>
    <dbReference type="NCBI Taxonomy" id="170555"/>
    <lineage>
        <taxon>Eukaryota</taxon>
        <taxon>Metazoa</taxon>
        <taxon>Ecdysozoa</taxon>
        <taxon>Arthropoda</taxon>
        <taxon>Hexapoda</taxon>
        <taxon>Insecta</taxon>
        <taxon>Pterygota</taxon>
        <taxon>Neoptera</taxon>
        <taxon>Polyneoptera</taxon>
        <taxon>Phasmatodea</taxon>
        <taxon>Timematodea</taxon>
        <taxon>Timematoidea</taxon>
        <taxon>Timematidae</taxon>
        <taxon>Timema</taxon>
    </lineage>
</organism>
<reference evidence="25" key="1">
    <citation type="submission" date="2020-11" db="EMBL/GenBank/DDBJ databases">
        <authorList>
            <person name="Tran Van P."/>
        </authorList>
    </citation>
    <scope>NUCLEOTIDE SEQUENCE</scope>
</reference>
<evidence type="ECO:0000256" key="7">
    <source>
        <dbReference type="ARBA" id="ARBA00022692"/>
    </source>
</evidence>
<evidence type="ECO:0000256" key="4">
    <source>
        <dbReference type="ARBA" id="ARBA00004906"/>
    </source>
</evidence>
<accession>A0A7R9E9Z1</accession>
<keyword evidence="7 22" id="KW-0812">Transmembrane</keyword>
<keyword evidence="8" id="KW-0479">Metal-binding</keyword>
<evidence type="ECO:0000256" key="2">
    <source>
        <dbReference type="ARBA" id="ARBA00004225"/>
    </source>
</evidence>
<keyword evidence="9 20" id="KW-0863">Zinc-finger</keyword>
<evidence type="ECO:0000256" key="22">
    <source>
        <dbReference type="SAM" id="Phobius"/>
    </source>
</evidence>
<gene>
    <name evidence="25" type="ORF">TMSB3V08_LOCUS5588</name>
</gene>
<evidence type="ECO:0000256" key="5">
    <source>
        <dbReference type="ARBA" id="ARBA00012483"/>
    </source>
</evidence>
<feature type="transmembrane region" description="Helical" evidence="22">
    <location>
        <begin position="109"/>
        <end position="136"/>
    </location>
</feature>
<comment type="pathway">
    <text evidence="4">Protein modification; protein ubiquitination.</text>
</comment>
<dbReference type="Pfam" id="PF12906">
    <property type="entry name" value="RINGv"/>
    <property type="match status" value="1"/>
</dbReference>
<evidence type="ECO:0000256" key="12">
    <source>
        <dbReference type="ARBA" id="ARBA00022833"/>
    </source>
</evidence>
<dbReference type="PROSITE" id="PS51292">
    <property type="entry name" value="ZF_RING_CH"/>
    <property type="match status" value="1"/>
</dbReference>
<evidence type="ECO:0000256" key="11">
    <source>
        <dbReference type="ARBA" id="ARBA00022787"/>
    </source>
</evidence>
<feature type="compositionally biased region" description="Low complexity" evidence="21">
    <location>
        <begin position="13"/>
        <end position="22"/>
    </location>
</feature>
<keyword evidence="10" id="KW-0833">Ubl conjugation pathway</keyword>
<dbReference type="SUPFAM" id="SSF57850">
    <property type="entry name" value="RING/U-box"/>
    <property type="match status" value="1"/>
</dbReference>
<evidence type="ECO:0000259" key="24">
    <source>
        <dbReference type="PROSITE" id="PS51292"/>
    </source>
</evidence>
<comment type="catalytic activity">
    <reaction evidence="1">
        <text>S-ubiquitinyl-[E2 ubiquitin-conjugating enzyme]-L-cysteine + [acceptor protein]-L-lysine = [E2 ubiquitin-conjugating enzyme]-L-cysteine + N(6)-ubiquitinyl-[acceptor protein]-L-lysine.</text>
        <dbReference type="EC" id="2.3.2.27"/>
    </reaction>
</comment>
<name>A0A7R9E9Z1_9NEOP</name>
<dbReference type="PANTHER" id="PTHR46283">
    <property type="entry name" value="E3 UBIQUITIN-PROTEIN LIGASE MARCH5"/>
    <property type="match status" value="1"/>
</dbReference>
<keyword evidence="11" id="KW-1000">Mitochondrion outer membrane</keyword>
<protein>
    <recommendedName>
        <fullName evidence="16">E3 ubiquitin-protein ligase MARCHF5</fullName>
        <ecNumber evidence="5">2.3.2.27</ecNumber>
    </recommendedName>
    <alternativeName>
        <fullName evidence="18">Membrane-associated RING finger protein 5</fullName>
    </alternativeName>
    <alternativeName>
        <fullName evidence="17">Membrane-associated RING-CH protein V</fullName>
    </alternativeName>
    <alternativeName>
        <fullName evidence="19">RING-type E3 ubiquitin transferase MARCHF5</fullName>
    </alternativeName>
</protein>
<evidence type="ECO:0000256" key="10">
    <source>
        <dbReference type="ARBA" id="ARBA00022786"/>
    </source>
</evidence>
<dbReference type="PROSITE" id="PS50089">
    <property type="entry name" value="ZF_RING_2"/>
    <property type="match status" value="1"/>
</dbReference>
<evidence type="ECO:0000256" key="1">
    <source>
        <dbReference type="ARBA" id="ARBA00000900"/>
    </source>
</evidence>
<evidence type="ECO:0000256" key="16">
    <source>
        <dbReference type="ARBA" id="ARBA00040151"/>
    </source>
</evidence>
<proteinExistence type="predicted"/>
<dbReference type="Gene3D" id="3.30.40.10">
    <property type="entry name" value="Zinc/RING finger domain, C3HC4 (zinc finger)"/>
    <property type="match status" value="1"/>
</dbReference>
<evidence type="ECO:0000256" key="15">
    <source>
        <dbReference type="ARBA" id="ARBA00023136"/>
    </source>
</evidence>
<dbReference type="InterPro" id="IPR011016">
    <property type="entry name" value="Znf_RING-CH"/>
</dbReference>
<evidence type="ECO:0000259" key="23">
    <source>
        <dbReference type="PROSITE" id="PS50089"/>
    </source>
</evidence>
<feature type="transmembrane region" description="Helical" evidence="22">
    <location>
        <begin position="289"/>
        <end position="311"/>
    </location>
</feature>
<sequence length="375" mass="41078">MADDDADGASFRSDVSSPVVPSSDEDDKRYCWVCFATDEDDETAAWVQPCNCRGTTKWVHQACIQRWVDEKQKGNTGGKVSCPQCNTEYIIFSPHMGPVVVVLDAVDNIIYSMCPFVAAGVVIGSIYWTAVTYGAVTIMQNISLLHPHHISRTSHSCILITSPEHLTLASSSHLQNISLLHPHHISRTSHSCILITSPEHLTLASSSHVCGHKEGMSVMEGADPLVLLIGLPTIPIALVLGKMLRWEESVLGFLRRHCHKVPVLRHVLPAAAEDRSNEDVPPLSDPLSATRILCSALLTPTIATIFGRMLFDNVHSNLQKTLLGGVAFIAIKGVLKLYHKQQHFVNHSRRRILDHNAANVNTVQGLVDGVNPPSQ</sequence>
<evidence type="ECO:0000256" key="6">
    <source>
        <dbReference type="ARBA" id="ARBA00022679"/>
    </source>
</evidence>
<dbReference type="GO" id="GO:0008270">
    <property type="term" value="F:zinc ion binding"/>
    <property type="evidence" value="ECO:0007669"/>
    <property type="project" value="UniProtKB-KW"/>
</dbReference>
<dbReference type="InterPro" id="IPR001841">
    <property type="entry name" value="Znf_RING"/>
</dbReference>